<comment type="pathway">
    <text evidence="3 9 11">Amino-acid biosynthesis; L-histidine biosynthesis; L-histidine from 5-phospho-alpha-D-ribose 1-diphosphate: step 4/9.</text>
</comment>
<evidence type="ECO:0000256" key="10">
    <source>
        <dbReference type="RuleBase" id="RU003657"/>
    </source>
</evidence>
<dbReference type="PANTHER" id="PTHR43090:SF2">
    <property type="entry name" value="1-(5-PHOSPHORIBOSYL)-5-[(5-PHOSPHORIBOSYLAMINO)METHYLIDENEAMINO] IMIDAZOLE-4-CARBOXAMIDE ISOMERASE"/>
    <property type="match status" value="1"/>
</dbReference>
<comment type="catalytic activity">
    <reaction evidence="1 9 11">
        <text>1-(5-phospho-beta-D-ribosyl)-5-[(5-phospho-beta-D-ribosylamino)methylideneamino]imidazole-4-carboxamide = 5-[(5-phospho-1-deoxy-D-ribulos-1-ylimino)methylamino]-1-(5-phospho-beta-D-ribosyl)imidazole-4-carboxamide</text>
        <dbReference type="Rhea" id="RHEA:15469"/>
        <dbReference type="ChEBI" id="CHEBI:58435"/>
        <dbReference type="ChEBI" id="CHEBI:58525"/>
        <dbReference type="EC" id="5.3.1.16"/>
    </reaction>
</comment>
<feature type="active site" description="Proton donor" evidence="9">
    <location>
        <position position="129"/>
    </location>
</feature>
<dbReference type="InterPro" id="IPR011060">
    <property type="entry name" value="RibuloseP-bd_barrel"/>
</dbReference>
<evidence type="ECO:0000256" key="9">
    <source>
        <dbReference type="HAMAP-Rule" id="MF_01014"/>
    </source>
</evidence>
<dbReference type="GO" id="GO:0000162">
    <property type="term" value="P:L-tryptophan biosynthetic process"/>
    <property type="evidence" value="ECO:0007669"/>
    <property type="project" value="TreeGrafter"/>
</dbReference>
<dbReference type="GO" id="GO:0003949">
    <property type="term" value="F:1-(5-phosphoribosyl)-5-[(5-phosphoribosylamino)methylideneamino]imidazole-4-carboxamide isomerase activity"/>
    <property type="evidence" value="ECO:0007669"/>
    <property type="project" value="UniProtKB-UniRule"/>
</dbReference>
<dbReference type="SUPFAM" id="SSF51366">
    <property type="entry name" value="Ribulose-phoshate binding barrel"/>
    <property type="match status" value="1"/>
</dbReference>
<accession>A0A1Y5EFJ8</accession>
<evidence type="ECO:0000256" key="5">
    <source>
        <dbReference type="ARBA" id="ARBA00022490"/>
    </source>
</evidence>
<dbReference type="GO" id="GO:0000105">
    <property type="term" value="P:L-histidine biosynthetic process"/>
    <property type="evidence" value="ECO:0007669"/>
    <property type="project" value="UniProtKB-UniRule"/>
</dbReference>
<sequence length="261" mass="28143">MMIPAIDLIGGEVVRLYQGDYAQKTNYQYTVQDRQQAYAESGATVMHFVDLDGAKDSTKRQLKTLKTVVNHPSMIIQVGGGVRCEDDVKQLLALGADRVVIGSLAIKQPELVTQWLKTYGCEKIVLALDIKIDAQGNKTLPTHGWIEDSGVNLEDLLAQYQDAGIKHVLCTDISKDGTLTGTNVDLYSEVCAKYPEIDWQASGGIGSLADIKALIPTGVSGVILGRSLLEGKFTLEEAIACWPTTSANNIVSDAASKTGDK</sequence>
<comment type="subcellular location">
    <subcellularLocation>
        <location evidence="2 9 11">Cytoplasm</location>
    </subcellularLocation>
</comment>
<dbReference type="InterPro" id="IPR023016">
    <property type="entry name" value="HisA/PriA"/>
</dbReference>
<keyword evidence="5 9" id="KW-0963">Cytoplasm</keyword>
<gene>
    <name evidence="9" type="primary">hisA</name>
    <name evidence="12" type="ORF">A9Q75_12090</name>
</gene>
<evidence type="ECO:0000313" key="12">
    <source>
        <dbReference type="EMBL" id="OUR79397.1"/>
    </source>
</evidence>
<organism evidence="12 13">
    <name type="scientific">Colwellia psychrerythraea</name>
    <name type="common">Vibrio psychroerythus</name>
    <dbReference type="NCBI Taxonomy" id="28229"/>
    <lineage>
        <taxon>Bacteria</taxon>
        <taxon>Pseudomonadati</taxon>
        <taxon>Pseudomonadota</taxon>
        <taxon>Gammaproteobacteria</taxon>
        <taxon>Alteromonadales</taxon>
        <taxon>Colwelliaceae</taxon>
        <taxon>Colwellia</taxon>
    </lineage>
</organism>
<dbReference type="InterPro" id="IPR006063">
    <property type="entry name" value="HisA_bact_arch"/>
</dbReference>
<dbReference type="GO" id="GO:0005737">
    <property type="term" value="C:cytoplasm"/>
    <property type="evidence" value="ECO:0007669"/>
    <property type="project" value="UniProtKB-SubCell"/>
</dbReference>
<dbReference type="Proteomes" id="UP000243053">
    <property type="component" value="Unassembled WGS sequence"/>
</dbReference>
<dbReference type="InterPro" id="IPR013785">
    <property type="entry name" value="Aldolase_TIM"/>
</dbReference>
<comment type="caution">
    <text evidence="12">The sequence shown here is derived from an EMBL/GenBank/DDBJ whole genome shotgun (WGS) entry which is preliminary data.</text>
</comment>
<dbReference type="CDD" id="cd04732">
    <property type="entry name" value="HisA"/>
    <property type="match status" value="1"/>
</dbReference>
<dbReference type="HAMAP" id="MF_01014">
    <property type="entry name" value="HisA"/>
    <property type="match status" value="1"/>
</dbReference>
<keyword evidence="7 9" id="KW-0368">Histidine biosynthesis</keyword>
<reference evidence="13" key="1">
    <citation type="journal article" date="2017" name="Proc. Natl. Acad. Sci. U.S.A.">
        <title>Simulation of Deepwater Horizon oil plume reveals substrate specialization within a complex community of hydrocarbon degraders.</title>
        <authorList>
            <person name="Hu P."/>
            <person name="Dubinsky E.A."/>
            <person name="Probst A.J."/>
            <person name="Wang J."/>
            <person name="Sieber C.M.K."/>
            <person name="Tom L.M."/>
            <person name="Gardinali P."/>
            <person name="Banfield J.F."/>
            <person name="Atlas R.M."/>
            <person name="Andersen G.L."/>
        </authorList>
    </citation>
    <scope>NUCLEOTIDE SEQUENCE [LARGE SCALE GENOMIC DNA]</scope>
</reference>
<evidence type="ECO:0000256" key="2">
    <source>
        <dbReference type="ARBA" id="ARBA00004496"/>
    </source>
</evidence>
<dbReference type="EMBL" id="MAAF01000071">
    <property type="protein sequence ID" value="OUR79397.1"/>
    <property type="molecule type" value="Genomic_DNA"/>
</dbReference>
<dbReference type="InterPro" id="IPR044524">
    <property type="entry name" value="Isoase_HisA-like"/>
</dbReference>
<keyword evidence="8 9" id="KW-0413">Isomerase</keyword>
<dbReference type="FunFam" id="3.20.20.70:FF:000009">
    <property type="entry name" value="1-(5-phosphoribosyl)-5-[(5-phosphoribosylamino)methylideneamino] imidazole-4-carboxamide isomerase"/>
    <property type="match status" value="1"/>
</dbReference>
<protein>
    <recommendedName>
        <fullName evidence="9 11">1-(5-phosphoribosyl)-5-[(5-phosphoribosylamino)methylideneamino] imidazole-4-carboxamide isomerase</fullName>
        <ecNumber evidence="9 11">5.3.1.16</ecNumber>
    </recommendedName>
    <alternativeName>
        <fullName evidence="9">Phosphoribosylformimino-5-aminoimidazole carboxamide ribotide isomerase</fullName>
    </alternativeName>
</protein>
<evidence type="ECO:0000313" key="13">
    <source>
        <dbReference type="Proteomes" id="UP000243053"/>
    </source>
</evidence>
<dbReference type="Gene3D" id="3.20.20.70">
    <property type="entry name" value="Aldolase class I"/>
    <property type="match status" value="1"/>
</dbReference>
<feature type="active site" description="Proton acceptor" evidence="9">
    <location>
        <position position="7"/>
    </location>
</feature>
<evidence type="ECO:0000256" key="3">
    <source>
        <dbReference type="ARBA" id="ARBA00005133"/>
    </source>
</evidence>
<evidence type="ECO:0000256" key="8">
    <source>
        <dbReference type="ARBA" id="ARBA00023235"/>
    </source>
</evidence>
<dbReference type="PANTHER" id="PTHR43090">
    <property type="entry name" value="1-(5-PHOSPHORIBOSYL)-5-[(5-PHOSPHORIBOSYLAMINO)METHYLIDENEAMINO] IMIDAZOLE-4-CARBOXAMIDE ISOMERASE"/>
    <property type="match status" value="1"/>
</dbReference>
<proteinExistence type="inferred from homology"/>
<dbReference type="EC" id="5.3.1.16" evidence="9 11"/>
<evidence type="ECO:0000256" key="7">
    <source>
        <dbReference type="ARBA" id="ARBA00023102"/>
    </source>
</evidence>
<name>A0A1Y5EFJ8_COLPS</name>
<evidence type="ECO:0000256" key="11">
    <source>
        <dbReference type="RuleBase" id="RU003658"/>
    </source>
</evidence>
<evidence type="ECO:0000256" key="4">
    <source>
        <dbReference type="ARBA" id="ARBA00009667"/>
    </source>
</evidence>
<evidence type="ECO:0000256" key="1">
    <source>
        <dbReference type="ARBA" id="ARBA00000901"/>
    </source>
</evidence>
<evidence type="ECO:0000256" key="6">
    <source>
        <dbReference type="ARBA" id="ARBA00022605"/>
    </source>
</evidence>
<dbReference type="Pfam" id="PF00977">
    <property type="entry name" value="His_biosynth"/>
    <property type="match status" value="1"/>
</dbReference>
<dbReference type="NCBIfam" id="TIGR00007">
    <property type="entry name" value="1-(5-phosphoribosyl)-5-[(5-phosphoribosylamino)methylideneamino]imidazole-4-carboxamide isomerase"/>
    <property type="match status" value="1"/>
</dbReference>
<dbReference type="InterPro" id="IPR006062">
    <property type="entry name" value="His_biosynth"/>
</dbReference>
<keyword evidence="6 9" id="KW-0028">Amino-acid biosynthesis</keyword>
<dbReference type="UniPathway" id="UPA00031">
    <property type="reaction ID" value="UER00009"/>
</dbReference>
<comment type="similarity">
    <text evidence="4 9 10">Belongs to the HisA/HisF family.</text>
</comment>
<dbReference type="AlphaFoldDB" id="A0A1Y5EFJ8"/>